<organism evidence="1 2">
    <name type="scientific">Streblomastix strix</name>
    <dbReference type="NCBI Taxonomy" id="222440"/>
    <lineage>
        <taxon>Eukaryota</taxon>
        <taxon>Metamonada</taxon>
        <taxon>Preaxostyla</taxon>
        <taxon>Oxymonadida</taxon>
        <taxon>Streblomastigidae</taxon>
        <taxon>Streblomastix</taxon>
    </lineage>
</organism>
<accession>A0A5J4UH03</accession>
<reference evidence="1 2" key="1">
    <citation type="submission" date="2019-03" db="EMBL/GenBank/DDBJ databases">
        <title>Single cell metagenomics reveals metabolic interactions within the superorganism composed of flagellate Streblomastix strix and complex community of Bacteroidetes bacteria on its surface.</title>
        <authorList>
            <person name="Treitli S.C."/>
            <person name="Kolisko M."/>
            <person name="Husnik F."/>
            <person name="Keeling P."/>
            <person name="Hampl V."/>
        </authorList>
    </citation>
    <scope>NUCLEOTIDE SEQUENCE [LARGE SCALE GENOMIC DNA]</scope>
    <source>
        <strain evidence="1">ST1C</strain>
    </source>
</reference>
<dbReference type="Proteomes" id="UP000324800">
    <property type="component" value="Unassembled WGS sequence"/>
</dbReference>
<sequence>MGLKYIGELNQLPQQLARQTHFRGYFLLNADIVNLPASSTGDFAFSAESGTVWMYESEWYDSGQLVPDQVTPASDELPIINGTAAAGNSTSYSRGDHVHPQQLTYDNDITATKFIMAGGTATQILLANGDTTTIDSKLSRQYNSRTGGYIRLCVFPAGTSTGAPYIQFQVQCNTNAMQTIDLVPNYTVNGISALYGVFTAPSYVQTIMNIYYGVDQLLHTHTGTGSQAVYSVWIHMMSGSGMVTVSVSKQGIYWSQRVTEILTQDIVTSITGSQTQIPMSFNLGTGGIIGNMLQVNPLDRNYSSYSNGIRIGNNNNDSSSSLYLGCIKTSIITTQTGQWEISKTNDNALTINPSSLRQTDHSVGLSINGDSSKITFNGSELVNVGTDLTITGRKTFANTSLGSIQINATDVSYGEGIRISNSPLYNVSTIYIGTSSTSTSGEIDGQWTIIKRNAGELCTCRTADQITDNRGLMISADGNILSFNGSIIAGTGATSGASNGSVNYSAGNPILWGVNSVGTEGGFYSDGPKIYWRAKPVTLGAVPP</sequence>
<evidence type="ECO:0000313" key="2">
    <source>
        <dbReference type="Proteomes" id="UP000324800"/>
    </source>
</evidence>
<comment type="caution">
    <text evidence="1">The sequence shown here is derived from an EMBL/GenBank/DDBJ whole genome shotgun (WGS) entry which is preliminary data.</text>
</comment>
<evidence type="ECO:0000313" key="1">
    <source>
        <dbReference type="EMBL" id="KAA6369514.1"/>
    </source>
</evidence>
<dbReference type="AlphaFoldDB" id="A0A5J4UH03"/>
<dbReference type="EMBL" id="SNRW01016292">
    <property type="protein sequence ID" value="KAA6369514.1"/>
    <property type="molecule type" value="Genomic_DNA"/>
</dbReference>
<proteinExistence type="predicted"/>
<protein>
    <submittedName>
        <fullName evidence="1">Uncharacterized protein</fullName>
    </submittedName>
</protein>
<name>A0A5J4UH03_9EUKA</name>
<gene>
    <name evidence="1" type="ORF">EZS28_034959</name>
</gene>